<feature type="compositionally biased region" description="Low complexity" evidence="1">
    <location>
        <begin position="219"/>
        <end position="228"/>
    </location>
</feature>
<feature type="compositionally biased region" description="Low complexity" evidence="1">
    <location>
        <begin position="439"/>
        <end position="453"/>
    </location>
</feature>
<dbReference type="PANTHER" id="PTHR31441:SF2">
    <property type="entry name" value="FOLLICULIN"/>
    <property type="match status" value="1"/>
</dbReference>
<dbReference type="InterPro" id="IPR037521">
    <property type="entry name" value="FLCN/SMCR8_DENN"/>
</dbReference>
<proteinExistence type="predicted"/>
<gene>
    <name evidence="3" type="ORF">SEPCBS57363_004768</name>
</gene>
<feature type="region of interest" description="Disordered" evidence="1">
    <location>
        <begin position="172"/>
        <end position="194"/>
    </location>
</feature>
<dbReference type="PROSITE" id="PS51834">
    <property type="entry name" value="DENN_FLCN_SMCR8"/>
    <property type="match status" value="1"/>
</dbReference>
<feature type="compositionally biased region" description="Polar residues" evidence="1">
    <location>
        <begin position="118"/>
        <end position="138"/>
    </location>
</feature>
<dbReference type="PANTHER" id="PTHR31441">
    <property type="entry name" value="FOLLICULIN FAMILY MEMBER"/>
    <property type="match status" value="1"/>
</dbReference>
<organism evidence="3 4">
    <name type="scientific">Sporothrix epigloea</name>
    <dbReference type="NCBI Taxonomy" id="1892477"/>
    <lineage>
        <taxon>Eukaryota</taxon>
        <taxon>Fungi</taxon>
        <taxon>Dikarya</taxon>
        <taxon>Ascomycota</taxon>
        <taxon>Pezizomycotina</taxon>
        <taxon>Sordariomycetes</taxon>
        <taxon>Sordariomycetidae</taxon>
        <taxon>Ophiostomatales</taxon>
        <taxon>Ophiostomataceae</taxon>
        <taxon>Sporothrix</taxon>
    </lineage>
</organism>
<feature type="domain" description="UDENN FLCN/SMCR8-type" evidence="2">
    <location>
        <begin position="300"/>
        <end position="545"/>
    </location>
</feature>
<dbReference type="InterPro" id="IPR037520">
    <property type="entry name" value="Folliculin/SMCR8_longin"/>
</dbReference>
<feature type="region of interest" description="Disordered" evidence="1">
    <location>
        <begin position="433"/>
        <end position="455"/>
    </location>
</feature>
<name>A0ABP0DW08_9PEZI</name>
<reference evidence="3 4" key="1">
    <citation type="submission" date="2024-01" db="EMBL/GenBank/DDBJ databases">
        <authorList>
            <person name="Allen C."/>
            <person name="Tagirdzhanova G."/>
        </authorList>
    </citation>
    <scope>NUCLEOTIDE SEQUENCE [LARGE SCALE GENOMIC DNA]</scope>
    <source>
        <strain evidence="3 4">CBS 573.63</strain>
    </source>
</reference>
<evidence type="ECO:0000313" key="4">
    <source>
        <dbReference type="Proteomes" id="UP001642501"/>
    </source>
</evidence>
<keyword evidence="4" id="KW-1185">Reference proteome</keyword>
<feature type="region of interest" description="Disordered" evidence="1">
    <location>
        <begin position="60"/>
        <end position="138"/>
    </location>
</feature>
<feature type="region of interest" description="Disordered" evidence="1">
    <location>
        <begin position="310"/>
        <end position="331"/>
    </location>
</feature>
<evidence type="ECO:0000259" key="2">
    <source>
        <dbReference type="PROSITE" id="PS51834"/>
    </source>
</evidence>
<sequence length="545" mass="57466">MVTEGLPVKCTSCDDDSVSDLMGAFASAASSVTSNPSASPSTNSAAMAEIVGDALRKVSLGQADNRNQTPISTETDADDGPAESTTNTSTPRARLDRTSAQRRNSRTSVSPKDPAQHNWPQSKSRTSQSARLDAPTSNFRKTYDESVTKRAIPCDNCAMTLPRRKMSINSACTSVNTPNNNANGGTDSRSSTLRTRVPCARVYDERSSNLSLRLFHPPSSASSSTSSDTESDDRLPAHLYRNHHRRTGTMTSVETSGSSTSSSASHIMSSHNHYLDYSSTHEPLSANAYCIIRASCLRTLTLETLPRSSAAGGGLHVTSSQPTTPSPLAASSYFTSSPHSAAGASMAATAAANGGSLFFGDPEAGYTTAHVFRVADRHARGHKRVYALIALNSHHERTAMKAFGYVSAAFNDLATWIQQLADAEAERVALQNESTGIASPSGDGSPSTSTYPGFGFERPPHVSLPPIQPSSAANNSGSSFLVAAGNGLSRRMGPGFVGFGGLGSSAGASLRARGLPEILGMPDFFIELHARFVRLLLELGVTLNK</sequence>
<protein>
    <recommendedName>
        <fullName evidence="2">UDENN FLCN/SMCR8-type domain-containing protein</fullName>
    </recommendedName>
</protein>
<comment type="caution">
    <text evidence="3">The sequence shown here is derived from an EMBL/GenBank/DDBJ whole genome shotgun (WGS) entry which is preliminary data.</text>
</comment>
<dbReference type="InterPro" id="IPR021713">
    <property type="entry name" value="Folliculin"/>
</dbReference>
<feature type="region of interest" description="Disordered" evidence="1">
    <location>
        <begin position="213"/>
        <end position="265"/>
    </location>
</feature>
<evidence type="ECO:0000256" key="1">
    <source>
        <dbReference type="SAM" id="MobiDB-lite"/>
    </source>
</evidence>
<evidence type="ECO:0000313" key="3">
    <source>
        <dbReference type="EMBL" id="CAK7271721.1"/>
    </source>
</evidence>
<feature type="compositionally biased region" description="Polar residues" evidence="1">
    <location>
        <begin position="62"/>
        <end position="74"/>
    </location>
</feature>
<feature type="compositionally biased region" description="Low complexity" evidence="1">
    <location>
        <begin position="248"/>
        <end position="265"/>
    </location>
</feature>
<dbReference type="Proteomes" id="UP001642501">
    <property type="component" value="Unassembled WGS sequence"/>
</dbReference>
<dbReference type="EMBL" id="CAWUOM010000093">
    <property type="protein sequence ID" value="CAK7271721.1"/>
    <property type="molecule type" value="Genomic_DNA"/>
</dbReference>
<accession>A0ABP0DW08</accession>
<dbReference type="Pfam" id="PF11704">
    <property type="entry name" value="Folliculin"/>
    <property type="match status" value="1"/>
</dbReference>